<dbReference type="EMBL" id="CP016345">
    <property type="protein sequence ID" value="ANQ11386.1"/>
    <property type="molecule type" value="Genomic_DNA"/>
</dbReference>
<name>A0AAN0Y031_VIBNA</name>
<organism evidence="1 2">
    <name type="scientific">Vibrio natriegens NBRC 15636 = ATCC 14048 = DSM 759</name>
    <dbReference type="NCBI Taxonomy" id="1219067"/>
    <lineage>
        <taxon>Bacteria</taxon>
        <taxon>Pseudomonadati</taxon>
        <taxon>Pseudomonadota</taxon>
        <taxon>Gammaproteobacteria</taxon>
        <taxon>Vibrionales</taxon>
        <taxon>Vibrionaceae</taxon>
        <taxon>Vibrio</taxon>
    </lineage>
</organism>
<protein>
    <submittedName>
        <fullName evidence="1">Uncharacterized protein</fullName>
    </submittedName>
</protein>
<reference evidence="1 2" key="1">
    <citation type="submission" date="2016-07" db="EMBL/GenBank/DDBJ databases">
        <title>Developing Vibrio natriegens as a novel, fast-growing host for biotechnology.</title>
        <authorList>
            <person name="Weinstock M.T."/>
            <person name="Hesek E.D."/>
            <person name="Wilson C.M."/>
            <person name="Gibson D.G."/>
        </authorList>
    </citation>
    <scope>NUCLEOTIDE SEQUENCE [LARGE SCALE GENOMIC DNA]</scope>
    <source>
        <strain evidence="1 2">ATCC 14048</strain>
    </source>
</reference>
<accession>A0AAN0Y031</accession>
<dbReference type="Proteomes" id="UP000092741">
    <property type="component" value="Chromosome 1"/>
</dbReference>
<gene>
    <name evidence="1" type="ORF">BA890_00840</name>
</gene>
<evidence type="ECO:0000313" key="2">
    <source>
        <dbReference type="Proteomes" id="UP000092741"/>
    </source>
</evidence>
<evidence type="ECO:0000313" key="1">
    <source>
        <dbReference type="EMBL" id="ANQ11386.1"/>
    </source>
</evidence>
<keyword evidence="2" id="KW-1185">Reference proteome</keyword>
<sequence>MSFAFEAYKPCKHLKEITQRNQCSAPIRSLAHKAKREQRYIQADMDYCLSLLGNEQETAKIREELNEQQRLYYEKMAEQQ</sequence>
<proteinExistence type="predicted"/>
<dbReference type="AlphaFoldDB" id="A0AAN0Y031"/>